<dbReference type="PANTHER" id="PTHR34144">
    <property type="entry name" value="CHROMOSOME 8, WHOLE GENOME SHOTGUN SEQUENCE"/>
    <property type="match status" value="1"/>
</dbReference>
<evidence type="ECO:0000313" key="3">
    <source>
        <dbReference type="Proteomes" id="UP000799779"/>
    </source>
</evidence>
<dbReference type="Proteomes" id="UP000799779">
    <property type="component" value="Unassembled WGS sequence"/>
</dbReference>
<feature type="transmembrane region" description="Helical" evidence="1">
    <location>
        <begin position="7"/>
        <end position="30"/>
    </location>
</feature>
<dbReference type="EMBL" id="ML977557">
    <property type="protein sequence ID" value="KAF2007583.1"/>
    <property type="molecule type" value="Genomic_DNA"/>
</dbReference>
<keyword evidence="3" id="KW-1185">Reference proteome</keyword>
<accession>A0A6A5X3S0</accession>
<dbReference type="InterPro" id="IPR021047">
    <property type="entry name" value="Mannosyltransferase_CMT1"/>
</dbReference>
<dbReference type="PANTHER" id="PTHR34144:SF5">
    <property type="entry name" value="ALPHA-1,3-MANNOSYLTRANSFERASE CMT1"/>
    <property type="match status" value="1"/>
</dbReference>
<gene>
    <name evidence="2" type="ORF">P154DRAFT_480455</name>
</gene>
<sequence length="434" mass="49281">MNRNVRSLLHAIVLLTGVALVLLNFGYFHYGYGTSKTSLIPHGLPSYFSPHNHTPSNPSPNFELTAGNPHFLAQTASYIRAISNSSDTTFPRLECPFSPTDRYTYMNKPSESAAPKPKYFFALDLHNCVKLLPRLIGSIVETIRFLGPRNCALSVVEGRSVDGTFEVLKELRNELEGLGIRYIFQSSDINPHAKGTDRIEALAELRNLAIKDILENSALYAQDTTIIFSNDIAVCMEDILELIHQRNAQSADMTCAMDWTYVGENPTFYDVWIARGMTGDSFFNIPPDGSWDYAWNLFWNDAKAQSHWQSFKPFQVFSCWNGITAFTAKPIMEGKIRFRKHLEKECYQGEPKLFAKDMWWNGYGKIAVVPSVNVEYSDEAAKKIKTLKGYTWSHVANEEDNMKIKWELDPPSRVKCIPGGYETQKWVAWNEGLP</sequence>
<reference evidence="2" key="1">
    <citation type="journal article" date="2020" name="Stud. Mycol.">
        <title>101 Dothideomycetes genomes: a test case for predicting lifestyles and emergence of pathogens.</title>
        <authorList>
            <person name="Haridas S."/>
            <person name="Albert R."/>
            <person name="Binder M."/>
            <person name="Bloem J."/>
            <person name="Labutti K."/>
            <person name="Salamov A."/>
            <person name="Andreopoulos B."/>
            <person name="Baker S."/>
            <person name="Barry K."/>
            <person name="Bills G."/>
            <person name="Bluhm B."/>
            <person name="Cannon C."/>
            <person name="Castanera R."/>
            <person name="Culley D."/>
            <person name="Daum C."/>
            <person name="Ezra D."/>
            <person name="Gonzalez J."/>
            <person name="Henrissat B."/>
            <person name="Kuo A."/>
            <person name="Liang C."/>
            <person name="Lipzen A."/>
            <person name="Lutzoni F."/>
            <person name="Magnuson J."/>
            <person name="Mondo S."/>
            <person name="Nolan M."/>
            <person name="Ohm R."/>
            <person name="Pangilinan J."/>
            <person name="Park H.-J."/>
            <person name="Ramirez L."/>
            <person name="Alfaro M."/>
            <person name="Sun H."/>
            <person name="Tritt A."/>
            <person name="Yoshinaga Y."/>
            <person name="Zwiers L.-H."/>
            <person name="Turgeon B."/>
            <person name="Goodwin S."/>
            <person name="Spatafora J."/>
            <person name="Crous P."/>
            <person name="Grigoriev I."/>
        </authorList>
    </citation>
    <scope>NUCLEOTIDE SEQUENCE</scope>
    <source>
        <strain evidence="2">CBS 123094</strain>
    </source>
</reference>
<keyword evidence="1" id="KW-0472">Membrane</keyword>
<proteinExistence type="predicted"/>
<keyword evidence="1" id="KW-1133">Transmembrane helix</keyword>
<dbReference type="OrthoDB" id="262547at2759"/>
<organism evidence="2 3">
    <name type="scientific">Amniculicola lignicola CBS 123094</name>
    <dbReference type="NCBI Taxonomy" id="1392246"/>
    <lineage>
        <taxon>Eukaryota</taxon>
        <taxon>Fungi</taxon>
        <taxon>Dikarya</taxon>
        <taxon>Ascomycota</taxon>
        <taxon>Pezizomycotina</taxon>
        <taxon>Dothideomycetes</taxon>
        <taxon>Pleosporomycetidae</taxon>
        <taxon>Pleosporales</taxon>
        <taxon>Amniculicolaceae</taxon>
        <taxon>Amniculicola</taxon>
    </lineage>
</organism>
<dbReference type="Pfam" id="PF11735">
    <property type="entry name" value="CAP59_mtransfer"/>
    <property type="match status" value="1"/>
</dbReference>
<dbReference type="AlphaFoldDB" id="A0A6A5X3S0"/>
<evidence type="ECO:0000256" key="1">
    <source>
        <dbReference type="SAM" id="Phobius"/>
    </source>
</evidence>
<keyword evidence="2" id="KW-0808">Transferase</keyword>
<dbReference type="GO" id="GO:0016740">
    <property type="term" value="F:transferase activity"/>
    <property type="evidence" value="ECO:0007669"/>
    <property type="project" value="UniProtKB-KW"/>
</dbReference>
<protein>
    <submittedName>
        <fullName evidence="2">Glycosyltransferase family 69 protein</fullName>
    </submittedName>
</protein>
<keyword evidence="1" id="KW-0812">Transmembrane</keyword>
<evidence type="ECO:0000313" key="2">
    <source>
        <dbReference type="EMBL" id="KAF2007583.1"/>
    </source>
</evidence>
<name>A0A6A5X3S0_9PLEO</name>